<name>A0AAF0R6B8_SOLVR</name>
<evidence type="ECO:0000313" key="1">
    <source>
        <dbReference type="EMBL" id="WMV37229.1"/>
    </source>
</evidence>
<gene>
    <name evidence="1" type="ORF">MTR67_030614</name>
</gene>
<reference evidence="1" key="1">
    <citation type="submission" date="2023-08" db="EMBL/GenBank/DDBJ databases">
        <title>A de novo genome assembly of Solanum verrucosum Schlechtendal, a Mexican diploid species geographically isolated from the other diploid A-genome species in potato relatives.</title>
        <authorList>
            <person name="Hosaka K."/>
        </authorList>
    </citation>
    <scope>NUCLEOTIDE SEQUENCE</scope>
    <source>
        <tissue evidence="1">Young leaves</tissue>
    </source>
</reference>
<keyword evidence="2" id="KW-1185">Reference proteome</keyword>
<dbReference type="Proteomes" id="UP001234989">
    <property type="component" value="Chromosome 7"/>
</dbReference>
<evidence type="ECO:0000313" key="2">
    <source>
        <dbReference type="Proteomes" id="UP001234989"/>
    </source>
</evidence>
<sequence>SHNLTCNEVSLICDTCNILSFLASSPLEHYSVEVSESSLVDVALCISCC</sequence>
<organism evidence="1 2">
    <name type="scientific">Solanum verrucosum</name>
    <dbReference type="NCBI Taxonomy" id="315347"/>
    <lineage>
        <taxon>Eukaryota</taxon>
        <taxon>Viridiplantae</taxon>
        <taxon>Streptophyta</taxon>
        <taxon>Embryophyta</taxon>
        <taxon>Tracheophyta</taxon>
        <taxon>Spermatophyta</taxon>
        <taxon>Magnoliopsida</taxon>
        <taxon>eudicotyledons</taxon>
        <taxon>Gunneridae</taxon>
        <taxon>Pentapetalae</taxon>
        <taxon>asterids</taxon>
        <taxon>lamiids</taxon>
        <taxon>Solanales</taxon>
        <taxon>Solanaceae</taxon>
        <taxon>Solanoideae</taxon>
        <taxon>Solaneae</taxon>
        <taxon>Solanum</taxon>
    </lineage>
</organism>
<feature type="non-terminal residue" evidence="1">
    <location>
        <position position="1"/>
    </location>
</feature>
<accession>A0AAF0R6B8</accession>
<dbReference type="AlphaFoldDB" id="A0AAF0R6B8"/>
<dbReference type="EMBL" id="CP133618">
    <property type="protein sequence ID" value="WMV37229.1"/>
    <property type="molecule type" value="Genomic_DNA"/>
</dbReference>
<proteinExistence type="predicted"/>
<protein>
    <submittedName>
        <fullName evidence="1">Uncharacterized protein</fullName>
    </submittedName>
</protein>